<evidence type="ECO:0000313" key="2">
    <source>
        <dbReference type="EMBL" id="ROR32782.1"/>
    </source>
</evidence>
<dbReference type="Proteomes" id="UP000276634">
    <property type="component" value="Unassembled WGS sequence"/>
</dbReference>
<evidence type="ECO:0000256" key="1">
    <source>
        <dbReference type="SAM" id="Phobius"/>
    </source>
</evidence>
<feature type="transmembrane region" description="Helical" evidence="1">
    <location>
        <begin position="47"/>
        <end position="66"/>
    </location>
</feature>
<proteinExistence type="predicted"/>
<keyword evidence="3" id="KW-1185">Reference proteome</keyword>
<comment type="caution">
    <text evidence="2">The sequence shown here is derived from an EMBL/GenBank/DDBJ whole genome shotgun (WGS) entry which is preliminary data.</text>
</comment>
<dbReference type="InterPro" id="IPR021313">
    <property type="entry name" value="DUF2909"/>
</dbReference>
<dbReference type="RefSeq" id="WP_123401685.1">
    <property type="nucleotide sequence ID" value="NZ_RJVI01000002.1"/>
</dbReference>
<keyword evidence="1" id="KW-0472">Membrane</keyword>
<evidence type="ECO:0000313" key="3">
    <source>
        <dbReference type="Proteomes" id="UP000276634"/>
    </source>
</evidence>
<gene>
    <name evidence="2" type="ORF">EDC57_1994</name>
</gene>
<sequence>MALWFKIPLLILLGLILLSLVEAMIFLSRDDGRRDRTRMVRALTVRIALSLVLFAILMGGYFLGVVGPHGR</sequence>
<keyword evidence="1" id="KW-0812">Transmembrane</keyword>
<reference evidence="2 3" key="1">
    <citation type="submission" date="2018-11" db="EMBL/GenBank/DDBJ databases">
        <title>Genomic Encyclopedia of Type Strains, Phase IV (KMG-IV): sequencing the most valuable type-strain genomes for metagenomic binning, comparative biology and taxonomic classification.</title>
        <authorList>
            <person name="Goeker M."/>
        </authorList>
    </citation>
    <scope>NUCLEOTIDE SEQUENCE [LARGE SCALE GENOMIC DNA]</scope>
    <source>
        <strain evidence="2 3">DSM 100275</strain>
    </source>
</reference>
<accession>A0A3N1Y574</accession>
<organism evidence="2 3">
    <name type="scientific">Inmirania thermothiophila</name>
    <dbReference type="NCBI Taxonomy" id="1750597"/>
    <lineage>
        <taxon>Bacteria</taxon>
        <taxon>Pseudomonadati</taxon>
        <taxon>Pseudomonadota</taxon>
        <taxon>Gammaproteobacteria</taxon>
        <taxon>Chromatiales</taxon>
        <taxon>Ectothiorhodospiraceae</taxon>
        <taxon>Inmirania</taxon>
    </lineage>
</organism>
<dbReference type="Pfam" id="PF11137">
    <property type="entry name" value="DUF2909"/>
    <property type="match status" value="1"/>
</dbReference>
<dbReference type="OrthoDB" id="7066027at2"/>
<protein>
    <submittedName>
        <fullName evidence="2">DUF2909 family protein</fullName>
    </submittedName>
</protein>
<dbReference type="EMBL" id="RJVI01000002">
    <property type="protein sequence ID" value="ROR32782.1"/>
    <property type="molecule type" value="Genomic_DNA"/>
</dbReference>
<dbReference type="AlphaFoldDB" id="A0A3N1Y574"/>
<keyword evidence="1" id="KW-1133">Transmembrane helix</keyword>
<name>A0A3N1Y574_9GAMM</name>